<sequence>MLARPEERNNGDLPYHVKIIHYENGQFVMPPSDVRLSDALVVLILSAAIPGRQRGSRWPADFDSAGDIKPTRWPMGETVVLWAFGLPFLPVYAGYYVLTGSRWRHHLWLIDRKTRHESLPSRSLQFGQFFVPAPTTPSDNALHLEPAGGAGQIPV</sequence>
<gene>
    <name evidence="2" type="ORF">N7505_004927</name>
</gene>
<keyword evidence="1" id="KW-0472">Membrane</keyword>
<evidence type="ECO:0000313" key="2">
    <source>
        <dbReference type="EMBL" id="KAJ5269169.1"/>
    </source>
</evidence>
<evidence type="ECO:0000256" key="1">
    <source>
        <dbReference type="SAM" id="Phobius"/>
    </source>
</evidence>
<keyword evidence="1" id="KW-0812">Transmembrane</keyword>
<dbReference type="Proteomes" id="UP001220256">
    <property type="component" value="Unassembled WGS sequence"/>
</dbReference>
<proteinExistence type="predicted"/>
<name>A0ABQ8WGM8_PENCH</name>
<feature type="transmembrane region" description="Helical" evidence="1">
    <location>
        <begin position="79"/>
        <end position="98"/>
    </location>
</feature>
<organism evidence="2 3">
    <name type="scientific">Penicillium chrysogenum</name>
    <name type="common">Penicillium notatum</name>
    <dbReference type="NCBI Taxonomy" id="5076"/>
    <lineage>
        <taxon>Eukaryota</taxon>
        <taxon>Fungi</taxon>
        <taxon>Dikarya</taxon>
        <taxon>Ascomycota</taxon>
        <taxon>Pezizomycotina</taxon>
        <taxon>Eurotiomycetes</taxon>
        <taxon>Eurotiomycetidae</taxon>
        <taxon>Eurotiales</taxon>
        <taxon>Aspergillaceae</taxon>
        <taxon>Penicillium</taxon>
        <taxon>Penicillium chrysogenum species complex</taxon>
    </lineage>
</organism>
<keyword evidence="3" id="KW-1185">Reference proteome</keyword>
<protein>
    <submittedName>
        <fullName evidence="2">Uncharacterized protein</fullName>
    </submittedName>
</protein>
<reference evidence="2 3" key="1">
    <citation type="journal article" date="2023" name="IMA Fungus">
        <title>Comparative genomic study of the Penicillium genus elucidates a diverse pangenome and 15 lateral gene transfer events.</title>
        <authorList>
            <person name="Petersen C."/>
            <person name="Sorensen T."/>
            <person name="Nielsen M.R."/>
            <person name="Sondergaard T.E."/>
            <person name="Sorensen J.L."/>
            <person name="Fitzpatrick D.A."/>
            <person name="Frisvad J.C."/>
            <person name="Nielsen K.L."/>
        </authorList>
    </citation>
    <scope>NUCLEOTIDE SEQUENCE [LARGE SCALE GENOMIC DNA]</scope>
    <source>
        <strain evidence="2 3">IBT 3361</strain>
    </source>
</reference>
<evidence type="ECO:0000313" key="3">
    <source>
        <dbReference type="Proteomes" id="UP001220256"/>
    </source>
</evidence>
<dbReference type="EMBL" id="JAPVEB010000003">
    <property type="protein sequence ID" value="KAJ5269169.1"/>
    <property type="molecule type" value="Genomic_DNA"/>
</dbReference>
<accession>A0ABQ8WGM8</accession>
<keyword evidence="1" id="KW-1133">Transmembrane helix</keyword>
<comment type="caution">
    <text evidence="2">The sequence shown here is derived from an EMBL/GenBank/DDBJ whole genome shotgun (WGS) entry which is preliminary data.</text>
</comment>